<keyword evidence="7" id="KW-1185">Reference proteome</keyword>
<dbReference type="EMBL" id="CAJVCH010277653">
    <property type="protein sequence ID" value="CAG7734859.1"/>
    <property type="molecule type" value="Genomic_DNA"/>
</dbReference>
<dbReference type="GO" id="GO:0008270">
    <property type="term" value="F:zinc ion binding"/>
    <property type="evidence" value="ECO:0007669"/>
    <property type="project" value="UniProtKB-KW"/>
</dbReference>
<keyword evidence="5" id="KW-0539">Nucleus</keyword>
<comment type="caution">
    <text evidence="6">The sequence shown here is derived from an EMBL/GenBank/DDBJ whole genome shotgun (WGS) entry which is preliminary data.</text>
</comment>
<gene>
    <name evidence="6" type="ORF">AFUS01_LOCUS23222</name>
</gene>
<dbReference type="OrthoDB" id="10050977at2759"/>
<accession>A0A8J2KGN1</accession>
<proteinExistence type="predicted"/>
<evidence type="ECO:0000256" key="1">
    <source>
        <dbReference type="ARBA" id="ARBA00004123"/>
    </source>
</evidence>
<evidence type="ECO:0000256" key="2">
    <source>
        <dbReference type="ARBA" id="ARBA00022723"/>
    </source>
</evidence>
<keyword evidence="3" id="KW-0863">Zinc-finger</keyword>
<dbReference type="InterPro" id="IPR052035">
    <property type="entry name" value="ZnF_BED_domain_contain"/>
</dbReference>
<dbReference type="Proteomes" id="UP000708208">
    <property type="component" value="Unassembled WGS sequence"/>
</dbReference>
<evidence type="ECO:0000256" key="5">
    <source>
        <dbReference type="ARBA" id="ARBA00023242"/>
    </source>
</evidence>
<organism evidence="6 7">
    <name type="scientific">Allacma fusca</name>
    <dbReference type="NCBI Taxonomy" id="39272"/>
    <lineage>
        <taxon>Eukaryota</taxon>
        <taxon>Metazoa</taxon>
        <taxon>Ecdysozoa</taxon>
        <taxon>Arthropoda</taxon>
        <taxon>Hexapoda</taxon>
        <taxon>Collembola</taxon>
        <taxon>Symphypleona</taxon>
        <taxon>Sminthuridae</taxon>
        <taxon>Allacma</taxon>
    </lineage>
</organism>
<protein>
    <submittedName>
        <fullName evidence="6">Uncharacterized protein</fullName>
    </submittedName>
</protein>
<dbReference type="AlphaFoldDB" id="A0A8J2KGN1"/>
<comment type="subcellular location">
    <subcellularLocation>
        <location evidence="1">Nucleus</location>
    </subcellularLocation>
</comment>
<name>A0A8J2KGN1_9HEXA</name>
<keyword evidence="2" id="KW-0479">Metal-binding</keyword>
<dbReference type="PANTHER" id="PTHR46481">
    <property type="entry name" value="ZINC FINGER BED DOMAIN-CONTAINING PROTEIN 4"/>
    <property type="match status" value="1"/>
</dbReference>
<reference evidence="6" key="1">
    <citation type="submission" date="2021-06" db="EMBL/GenBank/DDBJ databases">
        <authorList>
            <person name="Hodson N. C."/>
            <person name="Mongue J. A."/>
            <person name="Jaron S. K."/>
        </authorList>
    </citation>
    <scope>NUCLEOTIDE SEQUENCE</scope>
</reference>
<evidence type="ECO:0000256" key="3">
    <source>
        <dbReference type="ARBA" id="ARBA00022771"/>
    </source>
</evidence>
<evidence type="ECO:0000256" key="4">
    <source>
        <dbReference type="ARBA" id="ARBA00022833"/>
    </source>
</evidence>
<dbReference type="GO" id="GO:0005634">
    <property type="term" value="C:nucleus"/>
    <property type="evidence" value="ECO:0007669"/>
    <property type="project" value="UniProtKB-SubCell"/>
</dbReference>
<dbReference type="PANTHER" id="PTHR46481:SF10">
    <property type="entry name" value="ZINC FINGER BED DOMAIN-CONTAINING PROTEIN 39"/>
    <property type="match status" value="1"/>
</dbReference>
<evidence type="ECO:0000313" key="6">
    <source>
        <dbReference type="EMBL" id="CAG7734859.1"/>
    </source>
</evidence>
<sequence>FQQKVRKAVSELDPQTLHLMLDMWTDREKNSVMGIKAQFISKNWKINNLVLGFRHFTSHHDSIAIRNMFNSVLKNSYKVDPVKVGFAVGDNASNVKAAFGRVDPLDMQSIGIQTEADIPPNGDSDDEWEDFEEFFEIDSNSDDDNFALQKDLFKTAERGLDKWATVIVPKLPCYCHLLQLAVKDSLEANSNISALVKDVKKVKKFFHASPYWYNKFKVKAGKGLVNQADTRGNTVCFVFERLVQFKIL</sequence>
<feature type="non-terminal residue" evidence="6">
    <location>
        <position position="1"/>
    </location>
</feature>
<evidence type="ECO:0000313" key="7">
    <source>
        <dbReference type="Proteomes" id="UP000708208"/>
    </source>
</evidence>
<keyword evidence="4" id="KW-0862">Zinc</keyword>